<dbReference type="EMBL" id="GBRH01246579">
    <property type="protein sequence ID" value="JAD51316.1"/>
    <property type="molecule type" value="Transcribed_RNA"/>
</dbReference>
<evidence type="ECO:0000313" key="1">
    <source>
        <dbReference type="EMBL" id="JAD51316.1"/>
    </source>
</evidence>
<dbReference type="AlphaFoldDB" id="A0A0A9AJH4"/>
<proteinExistence type="predicted"/>
<reference evidence="1" key="1">
    <citation type="submission" date="2014-09" db="EMBL/GenBank/DDBJ databases">
        <authorList>
            <person name="Magalhaes I.L.F."/>
            <person name="Oliveira U."/>
            <person name="Santos F.R."/>
            <person name="Vidigal T.H.D.A."/>
            <person name="Brescovit A.D."/>
            <person name="Santos A.J."/>
        </authorList>
    </citation>
    <scope>NUCLEOTIDE SEQUENCE</scope>
    <source>
        <tissue evidence="1">Shoot tissue taken approximately 20 cm above the soil surface</tissue>
    </source>
</reference>
<name>A0A0A9AJH4_ARUDO</name>
<reference evidence="1" key="2">
    <citation type="journal article" date="2015" name="Data Brief">
        <title>Shoot transcriptome of the giant reed, Arundo donax.</title>
        <authorList>
            <person name="Barrero R.A."/>
            <person name="Guerrero F.D."/>
            <person name="Moolhuijzen P."/>
            <person name="Goolsby J.A."/>
            <person name="Tidwell J."/>
            <person name="Bellgard S.E."/>
            <person name="Bellgard M.I."/>
        </authorList>
    </citation>
    <scope>NUCLEOTIDE SEQUENCE</scope>
    <source>
        <tissue evidence="1">Shoot tissue taken approximately 20 cm above the soil surface</tissue>
    </source>
</reference>
<organism evidence="1">
    <name type="scientific">Arundo donax</name>
    <name type="common">Giant reed</name>
    <name type="synonym">Donax arundinaceus</name>
    <dbReference type="NCBI Taxonomy" id="35708"/>
    <lineage>
        <taxon>Eukaryota</taxon>
        <taxon>Viridiplantae</taxon>
        <taxon>Streptophyta</taxon>
        <taxon>Embryophyta</taxon>
        <taxon>Tracheophyta</taxon>
        <taxon>Spermatophyta</taxon>
        <taxon>Magnoliopsida</taxon>
        <taxon>Liliopsida</taxon>
        <taxon>Poales</taxon>
        <taxon>Poaceae</taxon>
        <taxon>PACMAD clade</taxon>
        <taxon>Arundinoideae</taxon>
        <taxon>Arundineae</taxon>
        <taxon>Arundo</taxon>
    </lineage>
</organism>
<accession>A0A0A9AJH4</accession>
<sequence length="40" mass="4351">MSAEKVAGVWENPRWDAAALKRSSARCAEGEEAMRRVSSG</sequence>
<protein>
    <submittedName>
        <fullName evidence="1">Uncharacterized protein</fullName>
    </submittedName>
</protein>